<name>A0A2J0U5Y1_STEMA</name>
<evidence type="ECO:0000313" key="4">
    <source>
        <dbReference type="EMBL" id="PJL24350.1"/>
    </source>
</evidence>
<dbReference type="GO" id="GO:0006508">
    <property type="term" value="P:proteolysis"/>
    <property type="evidence" value="ECO:0007669"/>
    <property type="project" value="InterPro"/>
</dbReference>
<sequence length="309" mass="32796">MRLTVLPLLAAAFPAPAASSPEYVLPMWMQGNHPSVTVSLDDRAEPLRFVVDSAAGATLVDGRVARRYGLEDARSAATHAQGASAGNAPLQRMHTTSWQIGGWRLSVSGMQADLSNLQKDDEPSIDGLIGNDLTGRWDTRWDFGRGELALWKPGALDVDGPGCQANALPKRSRGLERFGFITVKLGDTGPEAIAVVDTGAAQTVLNDQAARALGLRTDGSDGRVRVREKGTEGLGGKPQATWLYTLPGMTGSGWQHPAMEVRISELPVFKAIGLEQRPALILGADAMRGSQVDISAGAARICLRQPVAT</sequence>
<keyword evidence="2" id="KW-0732">Signal</keyword>
<dbReference type="RefSeq" id="WP_238379950.1">
    <property type="nucleotide sequence ID" value="NZ_CBCPIZ010000027.1"/>
</dbReference>
<evidence type="ECO:0000313" key="5">
    <source>
        <dbReference type="Proteomes" id="UP000230167"/>
    </source>
</evidence>
<dbReference type="EMBL" id="NEQV01000008">
    <property type="protein sequence ID" value="PJL24350.1"/>
    <property type="molecule type" value="Genomic_DNA"/>
</dbReference>
<feature type="chain" id="PRO_5014402511" description="Peptidase A2 domain-containing protein" evidence="2">
    <location>
        <begin position="18"/>
        <end position="309"/>
    </location>
</feature>
<dbReference type="Proteomes" id="UP000230167">
    <property type="component" value="Unassembled WGS sequence"/>
</dbReference>
<dbReference type="Gene3D" id="2.40.70.10">
    <property type="entry name" value="Acid Proteases"/>
    <property type="match status" value="2"/>
</dbReference>
<dbReference type="InterPro" id="IPR001995">
    <property type="entry name" value="Peptidase_A2_cat"/>
</dbReference>
<reference evidence="4 5" key="1">
    <citation type="journal article" date="2017" name="Front. Microbiol.">
        <title>Double-Face Meets the Bacterial World: The Opportunistic Pathogen Stenotrophomonas maltophilia.</title>
        <authorList>
            <person name="Lira F."/>
            <person name="Berg G."/>
            <person name="Martinez J.L."/>
        </authorList>
    </citation>
    <scope>NUCLEOTIDE SEQUENCE [LARGE SCALE GENOMIC DNA]</scope>
    <source>
        <strain evidence="4 5">EA1</strain>
    </source>
</reference>
<dbReference type="PROSITE" id="PS50175">
    <property type="entry name" value="ASP_PROT_RETROV"/>
    <property type="match status" value="1"/>
</dbReference>
<proteinExistence type="predicted"/>
<feature type="domain" description="Peptidase A2" evidence="3">
    <location>
        <begin position="192"/>
        <end position="286"/>
    </location>
</feature>
<organism evidence="4 5">
    <name type="scientific">Stenotrophomonas maltophilia</name>
    <name type="common">Pseudomonas maltophilia</name>
    <name type="synonym">Xanthomonas maltophilia</name>
    <dbReference type="NCBI Taxonomy" id="40324"/>
    <lineage>
        <taxon>Bacteria</taxon>
        <taxon>Pseudomonadati</taxon>
        <taxon>Pseudomonadota</taxon>
        <taxon>Gammaproteobacteria</taxon>
        <taxon>Lysobacterales</taxon>
        <taxon>Lysobacteraceae</taxon>
        <taxon>Stenotrophomonas</taxon>
        <taxon>Stenotrophomonas maltophilia group</taxon>
    </lineage>
</organism>
<comment type="caution">
    <text evidence="4">The sequence shown here is derived from an EMBL/GenBank/DDBJ whole genome shotgun (WGS) entry which is preliminary data.</text>
</comment>
<keyword evidence="1" id="KW-0378">Hydrolase</keyword>
<dbReference type="SUPFAM" id="SSF50630">
    <property type="entry name" value="Acid proteases"/>
    <property type="match status" value="1"/>
</dbReference>
<protein>
    <recommendedName>
        <fullName evidence="3">Peptidase A2 domain-containing protein</fullName>
    </recommendedName>
</protein>
<evidence type="ECO:0000259" key="3">
    <source>
        <dbReference type="PROSITE" id="PS50175"/>
    </source>
</evidence>
<dbReference type="InterPro" id="IPR021109">
    <property type="entry name" value="Peptidase_aspartic_dom_sf"/>
</dbReference>
<accession>A0A2J0U5Y1</accession>
<evidence type="ECO:0000256" key="2">
    <source>
        <dbReference type="SAM" id="SignalP"/>
    </source>
</evidence>
<dbReference type="AlphaFoldDB" id="A0A2J0U5Y1"/>
<evidence type="ECO:0000256" key="1">
    <source>
        <dbReference type="ARBA" id="ARBA00022801"/>
    </source>
</evidence>
<dbReference type="Pfam" id="PF13650">
    <property type="entry name" value="Asp_protease_2"/>
    <property type="match status" value="2"/>
</dbReference>
<gene>
    <name evidence="4" type="ORF">B9Y64_20410</name>
</gene>
<feature type="signal peptide" evidence="2">
    <location>
        <begin position="1"/>
        <end position="17"/>
    </location>
</feature>
<dbReference type="GO" id="GO:0004190">
    <property type="term" value="F:aspartic-type endopeptidase activity"/>
    <property type="evidence" value="ECO:0007669"/>
    <property type="project" value="InterPro"/>
</dbReference>